<feature type="region of interest" description="Disordered" evidence="1">
    <location>
        <begin position="1"/>
        <end position="107"/>
    </location>
</feature>
<keyword evidence="3" id="KW-1185">Reference proteome</keyword>
<name>A0A0D9Y6J1_9ORYZ</name>
<dbReference type="Gramene" id="OGLUM01G12090.1">
    <property type="protein sequence ID" value="OGLUM01G12090.1"/>
    <property type="gene ID" value="OGLUM01G12090"/>
</dbReference>
<evidence type="ECO:0000313" key="3">
    <source>
        <dbReference type="Proteomes" id="UP000026961"/>
    </source>
</evidence>
<feature type="compositionally biased region" description="Polar residues" evidence="1">
    <location>
        <begin position="96"/>
        <end position="107"/>
    </location>
</feature>
<reference evidence="2" key="3">
    <citation type="submission" date="2018-05" db="EMBL/GenBank/DDBJ databases">
        <title>OgluRS3 (Oryza glumaepatula Reference Sequence Version 3).</title>
        <authorList>
            <person name="Zhang J."/>
            <person name="Kudrna D."/>
            <person name="Lee S."/>
            <person name="Talag J."/>
            <person name="Welchert J."/>
            <person name="Wing R.A."/>
        </authorList>
    </citation>
    <scope>NUCLEOTIDE SEQUENCE [LARGE SCALE GENOMIC DNA]</scope>
</reference>
<protein>
    <submittedName>
        <fullName evidence="2">Uncharacterized protein</fullName>
    </submittedName>
</protein>
<dbReference type="AlphaFoldDB" id="A0A0D9Y6J1"/>
<reference evidence="2" key="1">
    <citation type="submission" date="2013-08" db="EMBL/GenBank/DDBJ databases">
        <title>Oryza genome evolution.</title>
        <authorList>
            <person name="Wing R.A."/>
            <person name="Panaud O."/>
            <person name="Oliveira A.C."/>
        </authorList>
    </citation>
    <scope>NUCLEOTIDE SEQUENCE</scope>
</reference>
<feature type="compositionally biased region" description="Low complexity" evidence="1">
    <location>
        <begin position="61"/>
        <end position="91"/>
    </location>
</feature>
<proteinExistence type="predicted"/>
<organism evidence="2">
    <name type="scientific">Oryza glumipatula</name>
    <dbReference type="NCBI Taxonomy" id="40148"/>
    <lineage>
        <taxon>Eukaryota</taxon>
        <taxon>Viridiplantae</taxon>
        <taxon>Streptophyta</taxon>
        <taxon>Embryophyta</taxon>
        <taxon>Tracheophyta</taxon>
        <taxon>Spermatophyta</taxon>
        <taxon>Magnoliopsida</taxon>
        <taxon>Liliopsida</taxon>
        <taxon>Poales</taxon>
        <taxon>Poaceae</taxon>
        <taxon>BOP clade</taxon>
        <taxon>Oryzoideae</taxon>
        <taxon>Oryzeae</taxon>
        <taxon>Oryzinae</taxon>
        <taxon>Oryza</taxon>
    </lineage>
</organism>
<evidence type="ECO:0000256" key="1">
    <source>
        <dbReference type="SAM" id="MobiDB-lite"/>
    </source>
</evidence>
<dbReference type="Proteomes" id="UP000026961">
    <property type="component" value="Chromosome 1"/>
</dbReference>
<accession>A0A0D9Y6J1</accession>
<evidence type="ECO:0000313" key="2">
    <source>
        <dbReference type="EnsemblPlants" id="OGLUM01G12090.1"/>
    </source>
</evidence>
<dbReference type="HOGENOM" id="CLU_2214025_0_0_1"/>
<sequence length="107" mass="11374">MTGELLTRQADGRRVFPHARTPASSSHSRRTAGELLSHERTPASSSPCARMAGNLAGLPVGSSPARGRPASSSPISDTSTTRGTKTGSTPSYGRHVNQNRFQNYPRI</sequence>
<reference evidence="2" key="2">
    <citation type="submission" date="2015-04" db="UniProtKB">
        <authorList>
            <consortium name="EnsemblPlants"/>
        </authorList>
    </citation>
    <scope>IDENTIFICATION</scope>
</reference>
<dbReference type="EnsemblPlants" id="OGLUM01G12090.1">
    <property type="protein sequence ID" value="OGLUM01G12090.1"/>
    <property type="gene ID" value="OGLUM01G12090"/>
</dbReference>